<dbReference type="PANTHER" id="PTHR43775:SF37">
    <property type="entry name" value="SI:DKEY-61P9.11"/>
    <property type="match status" value="1"/>
</dbReference>
<gene>
    <name evidence="8" type="ORF">RND61_31390</name>
</gene>
<dbReference type="InterPro" id="IPR006162">
    <property type="entry name" value="Ppantetheine_attach_site"/>
</dbReference>
<dbReference type="SUPFAM" id="SSF55048">
    <property type="entry name" value="Probable ACP-binding domain of malonyl-CoA ACP transacylase"/>
    <property type="match status" value="1"/>
</dbReference>
<feature type="region of interest" description="Disordered" evidence="6">
    <location>
        <begin position="1"/>
        <end position="24"/>
    </location>
</feature>
<sequence length="898" mass="98243">MARPGPRRRRQELTMGENKGRAPRNQQEEILCAVFAQVLGRDRVTIDDSFFELGGHSLLATRLAGRIRAALDLEVPVRTVFEAPTVAQLAEHLEQGSGSQRPPLRPVERPAELPLSQTQRRLWFLNRLHGAAGHYNMPMAHRLRGDLDLPALRLALDDLAARHESLRTAYPDWDGRPQQIVLEADEAPVELPVDTVTEAELPEALSVAAGYAFDLTAETALQAHLFRLSADEHVLLLVVHHIACDGWSLLPLNRDLALAYAARRLGQEPDWPELAVQYPDYTLWQEELLGNPEDPNSLINRQLAFWKGELAGMPDRLRIDVTMPRPDTPSHRGGRVPFRVGPSTHRALNQLARETGTSVFMVVQAALAALLTKRGAGTDIAIGIPAAGRTDEGLDDLIGFFVNTLVLRTRTDGDPTFRELLFRVRSTDLAAFAHQEVPFDHLVQALNPPRSPAWHPLIQVMLAFQNNESAELRLPGLEVETEPVTEGITRFDLRFELFEGFDGHRAPNGIDGSLTYALDLFAPAEAERLTRKFTELLDAVAAAPGSRLSALDGAPVHELTGSGPSSVPESAAADGPRIAFVCSPYGQQWVGMGRTLFRTEPAFRAALEECDSELARHTGWSLVHELFLDEPEARTHDVGVMQPIVFAVQMGIARWLEEAGVRPDAVTGHSIGEVAASVIAGILDLPDAARLVHHYSDQQRRVAGPDSGMAVVELSAADLSEHLRGREGGVCVAARNGPRTTVLAGDRSELEAIVAELQAADVLCAMVRVDLPAHSPAIDRILTDLEQAIGELTPRPGRIPMISSVTGRELDWRQATAGYFARNLRQPVLLADSTAELLKEHDVLVEVSAHPVLTPALWQSVEDSGTAATVLTTMRRGPDDRAGLIETLESLERLGLKT</sequence>
<comment type="caution">
    <text evidence="8">The sequence shown here is derived from an EMBL/GenBank/DDBJ whole genome shotgun (WGS) entry which is preliminary data.</text>
</comment>
<dbReference type="Pfam" id="PF00698">
    <property type="entry name" value="Acyl_transf_1"/>
    <property type="match status" value="1"/>
</dbReference>
<organism evidence="8 9">
    <name type="scientific">Streptomyces tamarix</name>
    <dbReference type="NCBI Taxonomy" id="3078565"/>
    <lineage>
        <taxon>Bacteria</taxon>
        <taxon>Bacillati</taxon>
        <taxon>Actinomycetota</taxon>
        <taxon>Actinomycetes</taxon>
        <taxon>Kitasatosporales</taxon>
        <taxon>Streptomycetaceae</taxon>
        <taxon>Streptomyces</taxon>
    </lineage>
</organism>
<dbReference type="InterPro" id="IPR001242">
    <property type="entry name" value="Condensation_dom"/>
</dbReference>
<evidence type="ECO:0000256" key="1">
    <source>
        <dbReference type="ARBA" id="ARBA00001957"/>
    </source>
</evidence>
<dbReference type="SUPFAM" id="SSF52151">
    <property type="entry name" value="FabD/lysophospholipase-like"/>
    <property type="match status" value="1"/>
</dbReference>
<dbReference type="RefSeq" id="WP_315881564.1">
    <property type="nucleotide sequence ID" value="NZ_JAWCTQ010000070.1"/>
</dbReference>
<dbReference type="Gene3D" id="3.30.559.10">
    <property type="entry name" value="Chloramphenicol acetyltransferase-like domain"/>
    <property type="match status" value="1"/>
</dbReference>
<dbReference type="PANTHER" id="PTHR43775">
    <property type="entry name" value="FATTY ACID SYNTHASE"/>
    <property type="match status" value="1"/>
</dbReference>
<dbReference type="PROSITE" id="PS00012">
    <property type="entry name" value="PHOSPHOPANTETHEINE"/>
    <property type="match status" value="1"/>
</dbReference>
<dbReference type="InterPro" id="IPR014043">
    <property type="entry name" value="Acyl_transferase_dom"/>
</dbReference>
<dbReference type="SUPFAM" id="SSF52777">
    <property type="entry name" value="CoA-dependent acyltransferases"/>
    <property type="match status" value="2"/>
</dbReference>
<dbReference type="InterPro" id="IPR036736">
    <property type="entry name" value="ACP-like_sf"/>
</dbReference>
<keyword evidence="2" id="KW-0596">Phosphopantetheine</keyword>
<dbReference type="InterPro" id="IPR023213">
    <property type="entry name" value="CAT-like_dom_sf"/>
</dbReference>
<evidence type="ECO:0000256" key="5">
    <source>
        <dbReference type="ARBA" id="ARBA00023194"/>
    </source>
</evidence>
<dbReference type="SMART" id="SM00827">
    <property type="entry name" value="PKS_AT"/>
    <property type="match status" value="1"/>
</dbReference>
<reference evidence="8 9" key="1">
    <citation type="submission" date="2023-09" db="EMBL/GenBank/DDBJ databases">
        <title>Streptomyces sp. nov.: A antagonism against Alternaria gaisen Producing Streptochlin, Isolated from Tamarix root soil.</title>
        <authorList>
            <person name="Chen Y."/>
        </authorList>
    </citation>
    <scope>NUCLEOTIDE SEQUENCE [LARGE SCALE GENOMIC DNA]</scope>
    <source>
        <strain evidence="8 9">TRM76323</strain>
    </source>
</reference>
<keyword evidence="5" id="KW-0045">Antibiotic biosynthesis</keyword>
<feature type="domain" description="Carrier" evidence="7">
    <location>
        <begin position="22"/>
        <end position="97"/>
    </location>
</feature>
<dbReference type="InterPro" id="IPR016036">
    <property type="entry name" value="Malonyl_transacylase_ACP-bd"/>
</dbReference>
<dbReference type="CDD" id="cd19540">
    <property type="entry name" value="LCL_NRPS-like"/>
    <property type="match status" value="1"/>
</dbReference>
<dbReference type="Gene3D" id="1.10.1200.10">
    <property type="entry name" value="ACP-like"/>
    <property type="match status" value="1"/>
</dbReference>
<keyword evidence="4" id="KW-0808">Transferase</keyword>
<dbReference type="InterPro" id="IPR050091">
    <property type="entry name" value="PKS_NRPS_Biosynth_Enz"/>
</dbReference>
<dbReference type="SUPFAM" id="SSF47336">
    <property type="entry name" value="ACP-like"/>
    <property type="match status" value="1"/>
</dbReference>
<evidence type="ECO:0000313" key="9">
    <source>
        <dbReference type="Proteomes" id="UP001250181"/>
    </source>
</evidence>
<accession>A0ABU3QUU1</accession>
<dbReference type="SMART" id="SM00823">
    <property type="entry name" value="PKS_PP"/>
    <property type="match status" value="1"/>
</dbReference>
<keyword evidence="3" id="KW-0597">Phosphoprotein</keyword>
<dbReference type="PROSITE" id="PS50075">
    <property type="entry name" value="CARRIER"/>
    <property type="match status" value="1"/>
</dbReference>
<feature type="compositionally biased region" description="Basic residues" evidence="6">
    <location>
        <begin position="1"/>
        <end position="10"/>
    </location>
</feature>
<dbReference type="Gene3D" id="3.30.559.30">
    <property type="entry name" value="Nonribosomal peptide synthetase, condensation domain"/>
    <property type="match status" value="1"/>
</dbReference>
<comment type="cofactor">
    <cofactor evidence="1">
        <name>pantetheine 4'-phosphate</name>
        <dbReference type="ChEBI" id="CHEBI:47942"/>
    </cofactor>
</comment>
<dbReference type="Pfam" id="PF00550">
    <property type="entry name" value="PP-binding"/>
    <property type="match status" value="1"/>
</dbReference>
<dbReference type="InterPro" id="IPR016035">
    <property type="entry name" value="Acyl_Trfase/lysoPLipase"/>
</dbReference>
<keyword evidence="9" id="KW-1185">Reference proteome</keyword>
<dbReference type="Proteomes" id="UP001250181">
    <property type="component" value="Unassembled WGS sequence"/>
</dbReference>
<dbReference type="Gene3D" id="3.40.366.10">
    <property type="entry name" value="Malonyl-Coenzyme A Acyl Carrier Protein, domain 2"/>
    <property type="match status" value="1"/>
</dbReference>
<evidence type="ECO:0000256" key="2">
    <source>
        <dbReference type="ARBA" id="ARBA00022450"/>
    </source>
</evidence>
<dbReference type="InterPro" id="IPR001227">
    <property type="entry name" value="Ac_transferase_dom_sf"/>
</dbReference>
<dbReference type="EMBL" id="JAWCTQ010000070">
    <property type="protein sequence ID" value="MDT9686534.1"/>
    <property type="molecule type" value="Genomic_DNA"/>
</dbReference>
<dbReference type="InterPro" id="IPR020806">
    <property type="entry name" value="PKS_PP-bd"/>
</dbReference>
<evidence type="ECO:0000256" key="6">
    <source>
        <dbReference type="SAM" id="MobiDB-lite"/>
    </source>
</evidence>
<evidence type="ECO:0000313" key="8">
    <source>
        <dbReference type="EMBL" id="MDT9686534.1"/>
    </source>
</evidence>
<dbReference type="Pfam" id="PF00668">
    <property type="entry name" value="Condensation"/>
    <property type="match status" value="1"/>
</dbReference>
<dbReference type="InterPro" id="IPR009081">
    <property type="entry name" value="PP-bd_ACP"/>
</dbReference>
<protein>
    <submittedName>
        <fullName evidence="8">Condensation domain-containing protein</fullName>
    </submittedName>
</protein>
<evidence type="ECO:0000256" key="4">
    <source>
        <dbReference type="ARBA" id="ARBA00022679"/>
    </source>
</evidence>
<evidence type="ECO:0000256" key="3">
    <source>
        <dbReference type="ARBA" id="ARBA00022553"/>
    </source>
</evidence>
<evidence type="ECO:0000259" key="7">
    <source>
        <dbReference type="PROSITE" id="PS50075"/>
    </source>
</evidence>
<name>A0ABU3QUU1_9ACTN</name>
<proteinExistence type="predicted"/>